<dbReference type="PANTHER" id="PTHR32182">
    <property type="entry name" value="DNA REPLICATION AND REPAIR PROTEIN RECF"/>
    <property type="match status" value="1"/>
</dbReference>
<accession>A0ABP8ICV9</accession>
<protein>
    <submittedName>
        <fullName evidence="2">AAA family ATPase</fullName>
    </submittedName>
</protein>
<evidence type="ECO:0000313" key="3">
    <source>
        <dbReference type="Proteomes" id="UP001501153"/>
    </source>
</evidence>
<sequence>MYIRNLTLVNFRAFRNATFEFKEDEKGERFGVYLLVGVNGVGKSSALDALRLALSHIFPLISRPTGKGQRLTFDDFTIGTNKLSIKVDFDAGGVPFEFEIKAELDDESVRTSSPLLTPTMRKVRKVYQPSPLPLAVYFSPRRSVLDPEPRGESRLSPQTAAYQRALDSRELRLADFVHWLRGIVRFAKTKGPTSERYRIQHDTLQLAVSRLLPGYSNLRVANGHKPVLQIDKGKDKLNVRQLSDGERSVLALVLEVALRLAQANPTENDPLNKSSAVILIDELDLHLHPGWQRDIVERLKATFKQCQIIASTHSAQTIGEVEGKRINLIYSPDRIERPKQAFGMDSNWILQVLMNAQIQNEETTRQEDKIMQLIREKEFPAAKAILADLRREVGLGKESLSRAESMIERHERMQALAQNEKN</sequence>
<gene>
    <name evidence="2" type="ORF">GCM10023185_19270</name>
</gene>
<dbReference type="InterPro" id="IPR027417">
    <property type="entry name" value="P-loop_NTPase"/>
</dbReference>
<dbReference type="Proteomes" id="UP001501153">
    <property type="component" value="Unassembled WGS sequence"/>
</dbReference>
<dbReference type="InterPro" id="IPR003959">
    <property type="entry name" value="ATPase_AAA_core"/>
</dbReference>
<name>A0ABP8ICV9_9BACT</name>
<evidence type="ECO:0000313" key="2">
    <source>
        <dbReference type="EMBL" id="GAA4355941.1"/>
    </source>
</evidence>
<feature type="domain" description="AAA+ ATPase" evidence="1">
    <location>
        <begin position="29"/>
        <end position="341"/>
    </location>
</feature>
<dbReference type="RefSeq" id="WP_345235819.1">
    <property type="nucleotide sequence ID" value="NZ_BAABGZ010000018.1"/>
</dbReference>
<dbReference type="InterPro" id="IPR003593">
    <property type="entry name" value="AAA+_ATPase"/>
</dbReference>
<dbReference type="SUPFAM" id="SSF52540">
    <property type="entry name" value="P-loop containing nucleoside triphosphate hydrolases"/>
    <property type="match status" value="1"/>
</dbReference>
<proteinExistence type="predicted"/>
<dbReference type="PANTHER" id="PTHR32182:SF23">
    <property type="entry name" value="ATP BINDING PROTEIN"/>
    <property type="match status" value="1"/>
</dbReference>
<dbReference type="EMBL" id="BAABGZ010000018">
    <property type="protein sequence ID" value="GAA4355941.1"/>
    <property type="molecule type" value="Genomic_DNA"/>
</dbReference>
<keyword evidence="3" id="KW-1185">Reference proteome</keyword>
<dbReference type="Pfam" id="PF13304">
    <property type="entry name" value="AAA_21"/>
    <property type="match status" value="1"/>
</dbReference>
<organism evidence="2 3">
    <name type="scientific">Hymenobacter saemangeumensis</name>
    <dbReference type="NCBI Taxonomy" id="1084522"/>
    <lineage>
        <taxon>Bacteria</taxon>
        <taxon>Pseudomonadati</taxon>
        <taxon>Bacteroidota</taxon>
        <taxon>Cytophagia</taxon>
        <taxon>Cytophagales</taxon>
        <taxon>Hymenobacteraceae</taxon>
        <taxon>Hymenobacter</taxon>
    </lineage>
</organism>
<reference evidence="3" key="1">
    <citation type="journal article" date="2019" name="Int. J. Syst. Evol. Microbiol.">
        <title>The Global Catalogue of Microorganisms (GCM) 10K type strain sequencing project: providing services to taxonomists for standard genome sequencing and annotation.</title>
        <authorList>
            <consortium name="The Broad Institute Genomics Platform"/>
            <consortium name="The Broad Institute Genome Sequencing Center for Infectious Disease"/>
            <person name="Wu L."/>
            <person name="Ma J."/>
        </authorList>
    </citation>
    <scope>NUCLEOTIDE SEQUENCE [LARGE SCALE GENOMIC DNA]</scope>
    <source>
        <strain evidence="3">JCM 17923</strain>
    </source>
</reference>
<evidence type="ECO:0000259" key="1">
    <source>
        <dbReference type="SMART" id="SM00382"/>
    </source>
</evidence>
<dbReference type="SMART" id="SM00382">
    <property type="entry name" value="AAA"/>
    <property type="match status" value="1"/>
</dbReference>
<dbReference type="Gene3D" id="3.40.50.300">
    <property type="entry name" value="P-loop containing nucleotide triphosphate hydrolases"/>
    <property type="match status" value="2"/>
</dbReference>
<comment type="caution">
    <text evidence="2">The sequence shown here is derived from an EMBL/GenBank/DDBJ whole genome shotgun (WGS) entry which is preliminary data.</text>
</comment>